<sequence length="204" mass="21640">MDTTMEKLLQRIQTSSIYPMDQSSSSFVQPSGQKPLHAPPLSSASRIEASKSSTPSTLQETPTYQGSVLELHGRPPRGNKCSSNEQQNLGRTNARETASTSQPTGPTASQTSSSTISVIAQSGMSQPLGLISVDGKNPCILDSGATDHLIGFLEHFVSYTPCAGNDKIWTVDGSLTPIAGKGQIVLFNGFSLQNVLHVPKLCPL</sequence>
<feature type="region of interest" description="Disordered" evidence="1">
    <location>
        <begin position="13"/>
        <end position="115"/>
    </location>
</feature>
<evidence type="ECO:0000313" key="6">
    <source>
        <dbReference type="Proteomes" id="UP000321947"/>
    </source>
</evidence>
<dbReference type="Proteomes" id="UP000321393">
    <property type="component" value="Unassembled WGS sequence"/>
</dbReference>
<name>A0A5D3DBZ7_CUCMM</name>
<dbReference type="AlphaFoldDB" id="A0A5D3DBZ7"/>
<dbReference type="EMBL" id="SSTE01000109">
    <property type="protein sequence ID" value="KAA0068173.1"/>
    <property type="molecule type" value="Genomic_DNA"/>
</dbReference>
<protein>
    <submittedName>
        <fullName evidence="4">TMV resistance protein N</fullName>
    </submittedName>
</protein>
<comment type="caution">
    <text evidence="4">The sequence shown here is derived from an EMBL/GenBank/DDBJ whole genome shotgun (WGS) entry which is preliminary data.</text>
</comment>
<feature type="compositionally biased region" description="Low complexity" evidence="1">
    <location>
        <begin position="42"/>
        <end position="53"/>
    </location>
</feature>
<feature type="compositionally biased region" description="Polar residues" evidence="1">
    <location>
        <begin position="54"/>
        <end position="66"/>
    </location>
</feature>
<feature type="compositionally biased region" description="Polar residues" evidence="1">
    <location>
        <begin position="80"/>
        <end position="115"/>
    </location>
</feature>
<reference evidence="5 6" key="1">
    <citation type="submission" date="2019-08" db="EMBL/GenBank/DDBJ databases">
        <title>Draft genome sequences of two oriental melons (Cucumis melo L. var makuwa).</title>
        <authorList>
            <person name="Kwon S.-Y."/>
        </authorList>
    </citation>
    <scope>NUCLEOTIDE SEQUENCE [LARGE SCALE GENOMIC DNA]</scope>
    <source>
        <strain evidence="6">cv. Chang Bougi</strain>
        <strain evidence="5">cv. SW 3</strain>
        <tissue evidence="4">Leaf</tissue>
    </source>
</reference>
<organism evidence="4 6">
    <name type="scientific">Cucumis melo var. makuwa</name>
    <name type="common">Oriental melon</name>
    <dbReference type="NCBI Taxonomy" id="1194695"/>
    <lineage>
        <taxon>Eukaryota</taxon>
        <taxon>Viridiplantae</taxon>
        <taxon>Streptophyta</taxon>
        <taxon>Embryophyta</taxon>
        <taxon>Tracheophyta</taxon>
        <taxon>Spermatophyta</taxon>
        <taxon>Magnoliopsida</taxon>
        <taxon>eudicotyledons</taxon>
        <taxon>Gunneridae</taxon>
        <taxon>Pentapetalae</taxon>
        <taxon>rosids</taxon>
        <taxon>fabids</taxon>
        <taxon>Cucurbitales</taxon>
        <taxon>Cucurbitaceae</taxon>
        <taxon>Benincaseae</taxon>
        <taxon>Cucumis</taxon>
    </lineage>
</organism>
<dbReference type="Proteomes" id="UP000321947">
    <property type="component" value="Unassembled WGS sequence"/>
</dbReference>
<evidence type="ECO:0000256" key="1">
    <source>
        <dbReference type="SAM" id="MobiDB-lite"/>
    </source>
</evidence>
<accession>A0A5D3DBZ7</accession>
<evidence type="ECO:0000313" key="5">
    <source>
        <dbReference type="Proteomes" id="UP000321393"/>
    </source>
</evidence>
<evidence type="ECO:0000313" key="4">
    <source>
        <dbReference type="EMBL" id="TYK21093.1"/>
    </source>
</evidence>
<proteinExistence type="predicted"/>
<feature type="compositionally biased region" description="Polar residues" evidence="1">
    <location>
        <begin position="13"/>
        <end position="32"/>
    </location>
</feature>
<dbReference type="EMBL" id="SSTD01005932">
    <property type="protein sequence ID" value="TYK21093.1"/>
    <property type="molecule type" value="Genomic_DNA"/>
</dbReference>
<dbReference type="Pfam" id="PF22936">
    <property type="entry name" value="Pol_BBD"/>
    <property type="match status" value="1"/>
</dbReference>
<feature type="domain" description="Retrovirus-related Pol polyprotein from transposon TNT 1-94-like beta-barrel" evidence="2">
    <location>
        <begin position="140"/>
        <end position="201"/>
    </location>
</feature>
<gene>
    <name evidence="4" type="ORF">E5676_scaffold392G00590</name>
    <name evidence="3" type="ORF">E6C27_scaffold238G001420</name>
</gene>
<evidence type="ECO:0000259" key="2">
    <source>
        <dbReference type="Pfam" id="PF22936"/>
    </source>
</evidence>
<dbReference type="OrthoDB" id="1746033at2759"/>
<dbReference type="InterPro" id="IPR054722">
    <property type="entry name" value="PolX-like_BBD"/>
</dbReference>
<evidence type="ECO:0000313" key="3">
    <source>
        <dbReference type="EMBL" id="KAA0068173.1"/>
    </source>
</evidence>